<dbReference type="SUPFAM" id="SSF53822">
    <property type="entry name" value="Periplasmic binding protein-like I"/>
    <property type="match status" value="1"/>
</dbReference>
<dbReference type="InterPro" id="IPR001761">
    <property type="entry name" value="Peripla_BP/Lac1_sug-bd_dom"/>
</dbReference>
<protein>
    <submittedName>
        <fullName evidence="5">LacI family transcriptional regulator</fullName>
    </submittedName>
</protein>
<keyword evidence="3" id="KW-0804">Transcription</keyword>
<keyword evidence="1" id="KW-0805">Transcription regulation</keyword>
<dbReference type="CDD" id="cd01392">
    <property type="entry name" value="HTH_LacI"/>
    <property type="match status" value="1"/>
</dbReference>
<accession>R4FF67</accession>
<dbReference type="Gene3D" id="1.10.260.40">
    <property type="entry name" value="lambda repressor-like DNA-binding domains"/>
    <property type="match status" value="1"/>
</dbReference>
<dbReference type="SUPFAM" id="SSF47413">
    <property type="entry name" value="lambda repressor-like DNA-binding domains"/>
    <property type="match status" value="1"/>
</dbReference>
<organism evidence="5 6">
    <name type="scientific">Anoxybacillus flavithermus NBRC 109594</name>
    <dbReference type="NCBI Taxonomy" id="1315967"/>
    <lineage>
        <taxon>Bacteria</taxon>
        <taxon>Bacillati</taxon>
        <taxon>Bacillota</taxon>
        <taxon>Bacilli</taxon>
        <taxon>Bacillales</taxon>
        <taxon>Anoxybacillaceae</taxon>
        <taxon>Anoxybacillus</taxon>
    </lineage>
</organism>
<evidence type="ECO:0000313" key="5">
    <source>
        <dbReference type="EMBL" id="GAC91490.1"/>
    </source>
</evidence>
<sequence>MKKEVKYNYTLSKAGENMANIREIAKRAGVSVSTVSRVLNGYPYVKEEKRKAVWDVVHELNYKKNINAVHLSKGKTNIIGVMLPTINHPYFGMIVEGIAEEALRYGYHLLFFQTNYDIHKEQEALEMLRVKQMDGLIICSHTIRLETIASYADDGPIVLCEDTSEPHLFSVYIDHYHAFALGMDYLIKKGHSKIGYCLSRPTSINSQKRMAAYKDALQRIHAPIRPDWMFHHCLHMNDGKRIVSTILSLEEKPTALLVASDQVAAGIVLWGKTDGLHVPNDLAIVSFDNHPISEALHITTIELPLSLMGKKAFQMIYNHFTNEKTEPKKEKMPVRLIERASV</sequence>
<dbReference type="PANTHER" id="PTHR30146">
    <property type="entry name" value="LACI-RELATED TRANSCRIPTIONAL REPRESSOR"/>
    <property type="match status" value="1"/>
</dbReference>
<dbReference type="PROSITE" id="PS50932">
    <property type="entry name" value="HTH_LACI_2"/>
    <property type="match status" value="1"/>
</dbReference>
<dbReference type="Proteomes" id="UP000013057">
    <property type="component" value="Unassembled WGS sequence"/>
</dbReference>
<dbReference type="Pfam" id="PF00532">
    <property type="entry name" value="Peripla_BP_1"/>
    <property type="match status" value="1"/>
</dbReference>
<dbReference type="PROSITE" id="PS00356">
    <property type="entry name" value="HTH_LACI_1"/>
    <property type="match status" value="1"/>
</dbReference>
<proteinExistence type="predicted"/>
<comment type="caution">
    <text evidence="5">The sequence shown here is derived from an EMBL/GenBank/DDBJ whole genome shotgun (WGS) entry which is preliminary data.</text>
</comment>
<dbReference type="GO" id="GO:0003700">
    <property type="term" value="F:DNA-binding transcription factor activity"/>
    <property type="evidence" value="ECO:0007669"/>
    <property type="project" value="TreeGrafter"/>
</dbReference>
<dbReference type="InterPro" id="IPR028082">
    <property type="entry name" value="Peripla_BP_I"/>
</dbReference>
<dbReference type="EMBL" id="BARH01000014">
    <property type="protein sequence ID" value="GAC91490.1"/>
    <property type="molecule type" value="Genomic_DNA"/>
</dbReference>
<dbReference type="InterPro" id="IPR010982">
    <property type="entry name" value="Lambda_DNA-bd_dom_sf"/>
</dbReference>
<keyword evidence="2" id="KW-0238">DNA-binding</keyword>
<gene>
    <name evidence="5" type="ORF">KN10_1926</name>
</gene>
<dbReference type="Pfam" id="PF00356">
    <property type="entry name" value="LacI"/>
    <property type="match status" value="1"/>
</dbReference>
<feature type="domain" description="HTH lacI-type" evidence="4">
    <location>
        <begin position="19"/>
        <end position="73"/>
    </location>
</feature>
<reference evidence="6" key="1">
    <citation type="journal article" date="2013" name="Genome">
        <title>Draft Genome Sequence of a Thermophilic Member of the Bacillaceae, Anoxybacillus flavithermus Strain Kn10, Isolated from the Kan-nawa Hot Spring in Japan.</title>
        <authorList>
            <person name="Matsutani M."/>
            <person name="Shirakihara Y."/>
            <person name="Imada K."/>
            <person name="Yakushi T."/>
            <person name="Matsushita K."/>
        </authorList>
    </citation>
    <scope>NUCLEOTIDE SEQUENCE [LARGE SCALE GENOMIC DNA]</scope>
    <source>
        <strain evidence="6">NBRC 109594</strain>
    </source>
</reference>
<dbReference type="InterPro" id="IPR000843">
    <property type="entry name" value="HTH_LacI"/>
</dbReference>
<dbReference type="SMART" id="SM00354">
    <property type="entry name" value="HTH_LACI"/>
    <property type="match status" value="1"/>
</dbReference>
<name>R4FF67_9BACL</name>
<dbReference type="Gene3D" id="3.40.50.2300">
    <property type="match status" value="2"/>
</dbReference>
<dbReference type="GO" id="GO:0000976">
    <property type="term" value="F:transcription cis-regulatory region binding"/>
    <property type="evidence" value="ECO:0007669"/>
    <property type="project" value="TreeGrafter"/>
</dbReference>
<evidence type="ECO:0000259" key="4">
    <source>
        <dbReference type="PROSITE" id="PS50932"/>
    </source>
</evidence>
<dbReference type="PRINTS" id="PR00036">
    <property type="entry name" value="HTHLACI"/>
</dbReference>
<evidence type="ECO:0000256" key="2">
    <source>
        <dbReference type="ARBA" id="ARBA00023125"/>
    </source>
</evidence>
<evidence type="ECO:0000256" key="3">
    <source>
        <dbReference type="ARBA" id="ARBA00023163"/>
    </source>
</evidence>
<evidence type="ECO:0000256" key="1">
    <source>
        <dbReference type="ARBA" id="ARBA00023015"/>
    </source>
</evidence>
<dbReference type="CDD" id="cd06286">
    <property type="entry name" value="PBP1_CcpB-like"/>
    <property type="match status" value="1"/>
</dbReference>
<dbReference type="PANTHER" id="PTHR30146:SF105">
    <property type="entry name" value="CATABOLITE CONTROL PROTEIN B"/>
    <property type="match status" value="1"/>
</dbReference>
<dbReference type="AlphaFoldDB" id="R4FF67"/>
<evidence type="ECO:0000313" key="6">
    <source>
        <dbReference type="Proteomes" id="UP000013057"/>
    </source>
</evidence>